<dbReference type="AlphaFoldDB" id="A0A3M7PBE2"/>
<comment type="caution">
    <text evidence="1">The sequence shown here is derived from an EMBL/GenBank/DDBJ whole genome shotgun (WGS) entry which is preliminary data.</text>
</comment>
<proteinExistence type="predicted"/>
<organism evidence="1 2">
    <name type="scientific">Brachionus plicatilis</name>
    <name type="common">Marine rotifer</name>
    <name type="synonym">Brachionus muelleri</name>
    <dbReference type="NCBI Taxonomy" id="10195"/>
    <lineage>
        <taxon>Eukaryota</taxon>
        <taxon>Metazoa</taxon>
        <taxon>Spiralia</taxon>
        <taxon>Gnathifera</taxon>
        <taxon>Rotifera</taxon>
        <taxon>Eurotatoria</taxon>
        <taxon>Monogononta</taxon>
        <taxon>Pseudotrocha</taxon>
        <taxon>Ploima</taxon>
        <taxon>Brachionidae</taxon>
        <taxon>Brachionus</taxon>
    </lineage>
</organism>
<accession>A0A3M7PBE2</accession>
<gene>
    <name evidence="1" type="ORF">BpHYR1_049680</name>
</gene>
<dbReference type="Proteomes" id="UP000276133">
    <property type="component" value="Unassembled WGS sequence"/>
</dbReference>
<sequence>MYADMLREVCRVEMPSHIRFVYASLLYHNNPIRPSALDLWLEFRDQMSEDYQIYESSWSYQIHIGHIWLHFG</sequence>
<reference evidence="1 2" key="1">
    <citation type="journal article" date="2018" name="Sci. Rep.">
        <title>Genomic signatures of local adaptation to the degree of environmental predictability in rotifers.</title>
        <authorList>
            <person name="Franch-Gras L."/>
            <person name="Hahn C."/>
            <person name="Garcia-Roger E.M."/>
            <person name="Carmona M.J."/>
            <person name="Serra M."/>
            <person name="Gomez A."/>
        </authorList>
    </citation>
    <scope>NUCLEOTIDE SEQUENCE [LARGE SCALE GENOMIC DNA]</scope>
    <source>
        <strain evidence="1">HYR1</strain>
    </source>
</reference>
<evidence type="ECO:0000313" key="2">
    <source>
        <dbReference type="Proteomes" id="UP000276133"/>
    </source>
</evidence>
<evidence type="ECO:0000313" key="1">
    <source>
        <dbReference type="EMBL" id="RMZ96289.1"/>
    </source>
</evidence>
<dbReference type="EMBL" id="REGN01012290">
    <property type="protein sequence ID" value="RMZ96289.1"/>
    <property type="molecule type" value="Genomic_DNA"/>
</dbReference>
<protein>
    <submittedName>
        <fullName evidence="1">Uncharacterized protein</fullName>
    </submittedName>
</protein>
<keyword evidence="2" id="KW-1185">Reference proteome</keyword>
<name>A0A3M7PBE2_BRAPC</name>